<evidence type="ECO:0000256" key="3">
    <source>
        <dbReference type="ARBA" id="ARBA00022692"/>
    </source>
</evidence>
<evidence type="ECO:0000256" key="4">
    <source>
        <dbReference type="ARBA" id="ARBA00022824"/>
    </source>
</evidence>
<dbReference type="InterPro" id="IPR039859">
    <property type="entry name" value="PFA4/ZDH16/20/ERF2-like"/>
</dbReference>
<evidence type="ECO:0000313" key="15">
    <source>
        <dbReference type="EMBL" id="EPE06183.1"/>
    </source>
</evidence>
<keyword evidence="4 11" id="KW-0256">Endoplasmic reticulum</keyword>
<organism evidence="15 16">
    <name type="scientific">Ophiostoma piceae (strain UAMH 11346)</name>
    <name type="common">Sap stain fungus</name>
    <dbReference type="NCBI Taxonomy" id="1262450"/>
    <lineage>
        <taxon>Eukaryota</taxon>
        <taxon>Fungi</taxon>
        <taxon>Dikarya</taxon>
        <taxon>Ascomycota</taxon>
        <taxon>Pezizomycotina</taxon>
        <taxon>Sordariomycetes</taxon>
        <taxon>Sordariomycetidae</taxon>
        <taxon>Ophiostomatales</taxon>
        <taxon>Ophiostomataceae</taxon>
        <taxon>Ophiostoma</taxon>
    </lineage>
</organism>
<feature type="compositionally biased region" description="Basic and acidic residues" evidence="13">
    <location>
        <begin position="409"/>
        <end position="420"/>
    </location>
</feature>
<evidence type="ECO:0000256" key="5">
    <source>
        <dbReference type="ARBA" id="ARBA00022989"/>
    </source>
</evidence>
<feature type="region of interest" description="Disordered" evidence="13">
    <location>
        <begin position="400"/>
        <end position="420"/>
    </location>
</feature>
<feature type="compositionally biased region" description="Low complexity" evidence="13">
    <location>
        <begin position="92"/>
        <end position="110"/>
    </location>
</feature>
<evidence type="ECO:0000256" key="7">
    <source>
        <dbReference type="ARBA" id="ARBA00023139"/>
    </source>
</evidence>
<keyword evidence="2 11" id="KW-0808">Transferase</keyword>
<dbReference type="GO" id="GO:0019706">
    <property type="term" value="F:protein-cysteine S-palmitoyltransferase activity"/>
    <property type="evidence" value="ECO:0007669"/>
    <property type="project" value="UniProtKB-UniRule"/>
</dbReference>
<evidence type="ECO:0000256" key="8">
    <source>
        <dbReference type="ARBA" id="ARBA00023288"/>
    </source>
</evidence>
<feature type="transmembrane region" description="Helical" evidence="11 12">
    <location>
        <begin position="323"/>
        <end position="343"/>
    </location>
</feature>
<dbReference type="VEuPathDB" id="FungiDB:F503_03012"/>
<evidence type="ECO:0000256" key="11">
    <source>
        <dbReference type="HAMAP-Rule" id="MF_03199"/>
    </source>
</evidence>
<feature type="transmembrane region" description="Helical" evidence="11 12">
    <location>
        <begin position="171"/>
        <end position="191"/>
    </location>
</feature>
<feature type="transmembrane region" description="Helical" evidence="11 12">
    <location>
        <begin position="35"/>
        <end position="55"/>
    </location>
</feature>
<dbReference type="GO" id="GO:0005789">
    <property type="term" value="C:endoplasmic reticulum membrane"/>
    <property type="evidence" value="ECO:0007669"/>
    <property type="project" value="UniProtKB-SubCell"/>
</dbReference>
<keyword evidence="8 11" id="KW-0449">Lipoprotein</keyword>
<comment type="similarity">
    <text evidence="11">Belongs to the DHHC palmitoyltransferase family. PFA4 subfamily.</text>
</comment>
<evidence type="ECO:0000256" key="6">
    <source>
        <dbReference type="ARBA" id="ARBA00023136"/>
    </source>
</evidence>
<comment type="domain">
    <text evidence="11 12">The DHHC domain is required for palmitoyltransferase activity.</text>
</comment>
<keyword evidence="16" id="KW-1185">Reference proteome</keyword>
<dbReference type="PROSITE" id="PS50216">
    <property type="entry name" value="DHHC"/>
    <property type="match status" value="1"/>
</dbReference>
<protein>
    <recommendedName>
        <fullName evidence="11">Palmitoyltransferase PFA4</fullName>
        <ecNumber evidence="11">2.3.1.225</ecNumber>
    </recommendedName>
    <alternativeName>
        <fullName evidence="11">Protein S-acyltransferase</fullName>
        <shortName evidence="11">PAT</shortName>
    </alternativeName>
    <alternativeName>
        <fullName evidence="11">Protein fatty acyltransferase 4</fullName>
    </alternativeName>
</protein>
<evidence type="ECO:0000256" key="10">
    <source>
        <dbReference type="ARBA" id="ARBA00048048"/>
    </source>
</evidence>
<accession>S3CII4</accession>
<keyword evidence="3 11" id="KW-0812">Transmembrane</keyword>
<evidence type="ECO:0000256" key="2">
    <source>
        <dbReference type="ARBA" id="ARBA00022679"/>
    </source>
</evidence>
<reference evidence="15 16" key="1">
    <citation type="journal article" date="2013" name="BMC Genomics">
        <title>The genome and transcriptome of the pine saprophyte Ophiostoma piceae, and a comparison with the bark beetle-associated pine pathogen Grosmannia clavigera.</title>
        <authorList>
            <person name="Haridas S."/>
            <person name="Wang Y."/>
            <person name="Lim L."/>
            <person name="Massoumi Alamouti S."/>
            <person name="Jackman S."/>
            <person name="Docking R."/>
            <person name="Robertson G."/>
            <person name="Birol I."/>
            <person name="Bohlmann J."/>
            <person name="Breuil C."/>
        </authorList>
    </citation>
    <scope>NUCLEOTIDE SEQUENCE [LARGE SCALE GENOMIC DNA]</scope>
    <source>
        <strain evidence="15 16">UAMH 11346</strain>
    </source>
</reference>
<feature type="domain" description="Palmitoyltransferase DHHC" evidence="14">
    <location>
        <begin position="120"/>
        <end position="249"/>
    </location>
</feature>
<dbReference type="PANTHER" id="PTHR12246">
    <property type="entry name" value="PALMITOYLTRANSFERASE ZDHHC16"/>
    <property type="match status" value="1"/>
</dbReference>
<feature type="compositionally biased region" description="Acidic residues" evidence="13">
    <location>
        <begin position="476"/>
        <end position="486"/>
    </location>
</feature>
<feature type="transmembrane region" description="Helical" evidence="11 12">
    <location>
        <begin position="211"/>
        <end position="234"/>
    </location>
</feature>
<evidence type="ECO:0000259" key="14">
    <source>
        <dbReference type="Pfam" id="PF01529"/>
    </source>
</evidence>
<proteinExistence type="inferred from homology"/>
<feature type="active site" description="S-palmitoyl cysteine intermediate" evidence="11">
    <location>
        <position position="153"/>
    </location>
</feature>
<evidence type="ECO:0000256" key="1">
    <source>
        <dbReference type="ARBA" id="ARBA00004141"/>
    </source>
</evidence>
<dbReference type="Pfam" id="PF01529">
    <property type="entry name" value="DHHC"/>
    <property type="match status" value="1"/>
</dbReference>
<evidence type="ECO:0000313" key="16">
    <source>
        <dbReference type="Proteomes" id="UP000016923"/>
    </source>
</evidence>
<evidence type="ECO:0000256" key="12">
    <source>
        <dbReference type="RuleBase" id="RU079119"/>
    </source>
</evidence>
<evidence type="ECO:0000256" key="13">
    <source>
        <dbReference type="SAM" id="MobiDB-lite"/>
    </source>
</evidence>
<evidence type="ECO:0000256" key="9">
    <source>
        <dbReference type="ARBA" id="ARBA00023315"/>
    </source>
</evidence>
<keyword evidence="6 11" id="KW-0472">Membrane</keyword>
<sequence length="504" mass="56226">MQLIAIPSAVSIIVFLGYSSQYLFNSATYLEPGPLSPPQLVFVNCLLGCIWWTYYRACTVDPGRYDFSHLGTSNELSKWTAESSADHKRRLSSSSSGSSSHLPPAGTAEAGGDEGGPSTTSKRWCKKCNAPKPDRSHHCRHCRRCIPKMDHHCPWTGNCVSMQTFPHFLRFIVIVNVSLWLLAVLLARRFYALYEQRHLPAYLGPTMPQLIHLTVLTLVCSGTLLALSIMLYSAMQTWLFNTTMIEGWEIERHEAVIERYGATSTDGSYWNDDEYDFDDDDYDEGAALARDVDDDDDEYYQKLEKKVRKAAAMRMRIEFPYDLGFFANMAQAMGTSNFVLWLFPFAGHPVIAPGGSGAGWDWPENGFNDHTGMWPPPDPEKLRHAAAGGIDAGTNTAFTSGRDGSGTAEEEKAAFHARQEADFRRRTLQTHQYQSDPTEITGPIGQVGSDDEFEQGMDGEPGWTNADGDRLRDFGVDEDADDDDDVPIATLLKRRGGAQDKKKQ</sequence>
<dbReference type="HOGENOM" id="CLU_027721_8_1_1"/>
<keyword evidence="5 11" id="KW-1133">Transmembrane helix</keyword>
<keyword evidence="7 11" id="KW-0564">Palmitate</keyword>
<comment type="catalytic activity">
    <reaction evidence="10 11 12">
        <text>L-cysteinyl-[protein] + hexadecanoyl-CoA = S-hexadecanoyl-L-cysteinyl-[protein] + CoA</text>
        <dbReference type="Rhea" id="RHEA:36683"/>
        <dbReference type="Rhea" id="RHEA-COMP:10131"/>
        <dbReference type="Rhea" id="RHEA-COMP:11032"/>
        <dbReference type="ChEBI" id="CHEBI:29950"/>
        <dbReference type="ChEBI" id="CHEBI:57287"/>
        <dbReference type="ChEBI" id="CHEBI:57379"/>
        <dbReference type="ChEBI" id="CHEBI:74151"/>
        <dbReference type="EC" id="2.3.1.225"/>
    </reaction>
</comment>
<dbReference type="OrthoDB" id="331948at2759"/>
<feature type="region of interest" description="Disordered" evidence="13">
    <location>
        <begin position="89"/>
        <end position="122"/>
    </location>
</feature>
<dbReference type="EMBL" id="KE148154">
    <property type="protein sequence ID" value="EPE06183.1"/>
    <property type="molecule type" value="Genomic_DNA"/>
</dbReference>
<feature type="region of interest" description="Disordered" evidence="13">
    <location>
        <begin position="435"/>
        <end position="504"/>
    </location>
</feature>
<gene>
    <name evidence="11" type="primary">PFA4</name>
    <name evidence="15" type="ORF">F503_03012</name>
</gene>
<dbReference type="EC" id="2.3.1.225" evidence="11"/>
<dbReference type="AlphaFoldDB" id="S3CII4"/>
<dbReference type="OMA" id="WEIERHK"/>
<comment type="function">
    <text evidence="11">Mediates the reversible addition of palmitate to target proteins, thereby regulating their membrane association and biological function.</text>
</comment>
<dbReference type="InterPro" id="IPR033682">
    <property type="entry name" value="PFA4"/>
</dbReference>
<dbReference type="InterPro" id="IPR001594">
    <property type="entry name" value="Palmitoyltrfase_DHHC"/>
</dbReference>
<name>S3CII4_OPHP1</name>
<keyword evidence="9 11" id="KW-0012">Acyltransferase</keyword>
<dbReference type="Proteomes" id="UP000016923">
    <property type="component" value="Unassembled WGS sequence"/>
</dbReference>
<dbReference type="HAMAP" id="MF_03199">
    <property type="entry name" value="DHHC_PAT_PFA4"/>
    <property type="match status" value="1"/>
</dbReference>
<dbReference type="STRING" id="1262450.S3CII4"/>
<comment type="subcellular location">
    <subcellularLocation>
        <location evidence="11">Endoplasmic reticulum membrane</location>
        <topology evidence="11">Multi-pass membrane protein</topology>
    </subcellularLocation>
    <subcellularLocation>
        <location evidence="1">Membrane</location>
        <topology evidence="1">Multi-pass membrane protein</topology>
    </subcellularLocation>
</comment>
<dbReference type="eggNOG" id="KOG1314">
    <property type="taxonomic scope" value="Eukaryota"/>
</dbReference>